<accession>E3GXM2</accession>
<dbReference type="InterPro" id="IPR008914">
    <property type="entry name" value="PEBP"/>
</dbReference>
<dbReference type="EMBL" id="CP002278">
    <property type="protein sequence ID" value="ADP77054.1"/>
    <property type="molecule type" value="Genomic_DNA"/>
</dbReference>
<dbReference type="PANTHER" id="PTHR30289">
    <property type="entry name" value="UNCHARACTERIZED PROTEIN YBCL-RELATED"/>
    <property type="match status" value="1"/>
</dbReference>
<proteinExistence type="predicted"/>
<dbReference type="KEGG" id="mfv:Mfer_0251"/>
<dbReference type="Proteomes" id="UP000002315">
    <property type="component" value="Chromosome"/>
</dbReference>
<protein>
    <submittedName>
        <fullName evidence="1">Phospholipid-binding protein, PBP family</fullName>
    </submittedName>
</protein>
<dbReference type="Gene3D" id="3.90.280.10">
    <property type="entry name" value="PEBP-like"/>
    <property type="match status" value="1"/>
</dbReference>
<dbReference type="HOGENOM" id="CLU_083918_3_2_2"/>
<reference evidence="1 2" key="1">
    <citation type="journal article" date="2010" name="Stand. Genomic Sci.">
        <title>Complete genome sequence of Methanothermus fervidus type strain (V24S).</title>
        <authorList>
            <person name="Anderson I."/>
            <person name="Djao O.D."/>
            <person name="Misra M."/>
            <person name="Chertkov O."/>
            <person name="Nolan M."/>
            <person name="Lucas S."/>
            <person name="Lapidus A."/>
            <person name="Del Rio T.G."/>
            <person name="Tice H."/>
            <person name="Cheng J.F."/>
            <person name="Tapia R."/>
            <person name="Han C."/>
            <person name="Goodwin L."/>
            <person name="Pitluck S."/>
            <person name="Liolios K."/>
            <person name="Ivanova N."/>
            <person name="Mavromatis K."/>
            <person name="Mikhailova N."/>
            <person name="Pati A."/>
            <person name="Brambilla E."/>
            <person name="Chen A."/>
            <person name="Palaniappan K."/>
            <person name="Land M."/>
            <person name="Hauser L."/>
            <person name="Chang Y.J."/>
            <person name="Jeffries C.D."/>
            <person name="Sikorski J."/>
            <person name="Spring S."/>
            <person name="Rohde M."/>
            <person name="Eichinger K."/>
            <person name="Huber H."/>
            <person name="Wirth R."/>
            <person name="Goker M."/>
            <person name="Detter J.C."/>
            <person name="Woyke T."/>
            <person name="Bristow J."/>
            <person name="Eisen J.A."/>
            <person name="Markowitz V."/>
            <person name="Hugenholtz P."/>
            <person name="Klenk H.P."/>
            <person name="Kyrpides N.C."/>
        </authorList>
    </citation>
    <scope>NUCLEOTIDE SEQUENCE [LARGE SCALE GENOMIC DNA]</scope>
    <source>
        <strain evidence="2">ATCC 43054 / DSM 2088 / JCM 10308 / V24 S</strain>
    </source>
</reference>
<sequence length="151" mass="17172">MKIFSKAFKNGEKIPKKYTCDGQDISPPIKWEDIPENTKTLVLICEDPDAPGKTWVHWVLFNIPPEIEELPEGVENKEKLENGAIHGVNDWGRLGYGGPCPPSGTHRYYFRLYALDTELKLEPGAKKEEVVEAMKDHIIDQAELMGTYSRE</sequence>
<dbReference type="NCBIfam" id="TIGR00481">
    <property type="entry name" value="YbhB/YbcL family Raf kinase inhibitor-like protein"/>
    <property type="match status" value="1"/>
</dbReference>
<gene>
    <name evidence="1" type="ordered locus">Mfer_0251</name>
</gene>
<dbReference type="OrthoDB" id="28720at2157"/>
<dbReference type="STRING" id="523846.Mfer_0251"/>
<keyword evidence="2" id="KW-1185">Reference proteome</keyword>
<name>E3GXM2_METFV</name>
<dbReference type="SUPFAM" id="SSF49777">
    <property type="entry name" value="PEBP-like"/>
    <property type="match status" value="1"/>
</dbReference>
<dbReference type="PANTHER" id="PTHR30289:SF1">
    <property type="entry name" value="PEBP (PHOSPHATIDYLETHANOLAMINE-BINDING PROTEIN) FAMILY PROTEIN"/>
    <property type="match status" value="1"/>
</dbReference>
<dbReference type="InterPro" id="IPR036610">
    <property type="entry name" value="PEBP-like_sf"/>
</dbReference>
<dbReference type="CDD" id="cd00865">
    <property type="entry name" value="PEBP_bact_arch"/>
    <property type="match status" value="1"/>
</dbReference>
<organism evidence="1 2">
    <name type="scientific">Methanothermus fervidus (strain ATCC 43054 / DSM 2088 / JCM 10308 / V24 S)</name>
    <dbReference type="NCBI Taxonomy" id="523846"/>
    <lineage>
        <taxon>Archaea</taxon>
        <taxon>Methanobacteriati</taxon>
        <taxon>Methanobacteriota</taxon>
        <taxon>Methanomada group</taxon>
        <taxon>Methanobacteria</taxon>
        <taxon>Methanobacteriales</taxon>
        <taxon>Methanothermaceae</taxon>
        <taxon>Methanothermus</taxon>
    </lineage>
</organism>
<dbReference type="Pfam" id="PF01161">
    <property type="entry name" value="PBP"/>
    <property type="match status" value="1"/>
</dbReference>
<dbReference type="InterPro" id="IPR005247">
    <property type="entry name" value="YbhB_YbcL/LppC-like"/>
</dbReference>
<evidence type="ECO:0000313" key="2">
    <source>
        <dbReference type="Proteomes" id="UP000002315"/>
    </source>
</evidence>
<dbReference type="AlphaFoldDB" id="E3GXM2"/>
<evidence type="ECO:0000313" key="1">
    <source>
        <dbReference type="EMBL" id="ADP77054.1"/>
    </source>
</evidence>